<dbReference type="InterPro" id="IPR013785">
    <property type="entry name" value="Aldolase_TIM"/>
</dbReference>
<evidence type="ECO:0000259" key="10">
    <source>
        <dbReference type="Pfam" id="PF18127"/>
    </source>
</evidence>
<evidence type="ECO:0000256" key="1">
    <source>
        <dbReference type="ARBA" id="ARBA00010897"/>
    </source>
</evidence>
<gene>
    <name evidence="11" type="ORF">B7G68_18945</name>
</gene>
<dbReference type="InterPro" id="IPR036068">
    <property type="entry name" value="Nicotinate_pribotase-like_C"/>
</dbReference>
<sequence>MFDNLILDTDSYKASHWLQYPPNTTAAFSYVESRGGRYDRTVFFGLQAILKSRLGRPVTHEMVDEAAALLAVHGEPFNEAGWRRIVDVHGGRLPVRIRAVPEGAVVPTHQALMTIENTDPECFWLPSYLETLLLRVWYPITVATISWHVKQTLRAALEKTSDNAATELPFKLHDFGARGVSSQESAALGGLAHLVNFQGSDTLSAVLAGRAWYGEPMAAFSIPAAEHSTITSWGRPNEVEAYRNMLTRFGKPGALFSVVSDSYDLFHAVRDLWGGALRQAVIDSGATLVVRPDSGDPVTVVAKTLEILDETFGSTVNGKGYKVLNHVRVIQGDGVNPVSIAAILDRIVADGFSAENLAFGMGGGLLQQLDRDTQRFALKCSAAKVDGRWIDVSKDPATDPGKKSKAGRLTLLVDEAGTYRTVALAEGQAPEPGWRDAMVTVWEDGALLVDQILAEVRARSEA</sequence>
<dbReference type="InterPro" id="IPR016471">
    <property type="entry name" value="Nicotinamide_PRibTrfase"/>
</dbReference>
<dbReference type="PANTHER" id="PTHR43816">
    <property type="entry name" value="NICOTINAMIDE PHOSPHORIBOSYLTRANSFERASE"/>
    <property type="match status" value="1"/>
</dbReference>
<dbReference type="PANTHER" id="PTHR43816:SF1">
    <property type="entry name" value="NICOTINAMIDE PHOSPHORIBOSYLTRANSFERASE"/>
    <property type="match status" value="1"/>
</dbReference>
<keyword evidence="4" id="KW-0808">Transferase</keyword>
<protein>
    <recommendedName>
        <fullName evidence="7">Nicotinamide phosphoribosyltransferase</fullName>
        <ecNumber evidence="6">2.4.2.12</ecNumber>
    </recommendedName>
</protein>
<organism evidence="11 12">
    <name type="scientific">Caulobacter segnis</name>
    <dbReference type="NCBI Taxonomy" id="88688"/>
    <lineage>
        <taxon>Bacteria</taxon>
        <taxon>Pseudomonadati</taxon>
        <taxon>Pseudomonadota</taxon>
        <taxon>Alphaproteobacteria</taxon>
        <taxon>Caulobacterales</taxon>
        <taxon>Caulobacteraceae</taxon>
        <taxon>Caulobacter</taxon>
    </lineage>
</organism>
<dbReference type="Gene3D" id="3.20.20.70">
    <property type="entry name" value="Aldolase class I"/>
    <property type="match status" value="1"/>
</dbReference>
<comment type="pathway">
    <text evidence="5">Cofactor biosynthesis; NAD(+) biosynthesis; nicotinamide D-ribonucleotide from 5-phospho-alpha-D-ribose 1-diphosphate and nicotinamide: step 1/1.</text>
</comment>
<evidence type="ECO:0000313" key="11">
    <source>
        <dbReference type="EMBL" id="AVQ03728.1"/>
    </source>
</evidence>
<dbReference type="EC" id="2.4.2.12" evidence="6"/>
<dbReference type="CDD" id="cd01569">
    <property type="entry name" value="PBEF_like"/>
    <property type="match status" value="1"/>
</dbReference>
<dbReference type="GO" id="GO:0016746">
    <property type="term" value="F:acyltransferase activity"/>
    <property type="evidence" value="ECO:0007669"/>
    <property type="project" value="UniProtKB-KW"/>
</dbReference>
<comment type="catalytic activity">
    <reaction evidence="8">
        <text>beta-nicotinamide D-ribonucleotide + diphosphate = 5-phospho-alpha-D-ribose 1-diphosphate + nicotinamide + H(+)</text>
        <dbReference type="Rhea" id="RHEA:16149"/>
        <dbReference type="ChEBI" id="CHEBI:14649"/>
        <dbReference type="ChEBI" id="CHEBI:15378"/>
        <dbReference type="ChEBI" id="CHEBI:17154"/>
        <dbReference type="ChEBI" id="CHEBI:33019"/>
        <dbReference type="ChEBI" id="CHEBI:58017"/>
        <dbReference type="EC" id="2.4.2.12"/>
    </reaction>
    <physiologicalReaction direction="right-to-left" evidence="8">
        <dbReference type="Rhea" id="RHEA:16151"/>
    </physiologicalReaction>
</comment>
<dbReference type="InterPro" id="IPR041525">
    <property type="entry name" value="N/Namide_PRibTrfase"/>
</dbReference>
<evidence type="ECO:0000313" key="12">
    <source>
        <dbReference type="Proteomes" id="UP000240527"/>
    </source>
</evidence>
<evidence type="ECO:0000259" key="9">
    <source>
        <dbReference type="Pfam" id="PF04095"/>
    </source>
</evidence>
<dbReference type="RefSeq" id="WP_013080771.1">
    <property type="nucleotide sequence ID" value="NZ_CP027850.1"/>
</dbReference>
<evidence type="ECO:0000256" key="3">
    <source>
        <dbReference type="ARBA" id="ARBA00022676"/>
    </source>
</evidence>
<keyword evidence="3 11" id="KW-0328">Glycosyltransferase</keyword>
<evidence type="ECO:0000256" key="7">
    <source>
        <dbReference type="ARBA" id="ARBA00035036"/>
    </source>
</evidence>
<name>A0ABN5IXC9_9CAUL</name>
<evidence type="ECO:0000256" key="2">
    <source>
        <dbReference type="ARBA" id="ARBA00022642"/>
    </source>
</evidence>
<feature type="domain" description="Nicotinamide phosphoribosyltransferase N-terminal" evidence="10">
    <location>
        <begin position="4"/>
        <end position="97"/>
    </location>
</feature>
<dbReference type="EMBL" id="CP027850">
    <property type="protein sequence ID" value="AVQ03728.1"/>
    <property type="molecule type" value="Genomic_DNA"/>
</dbReference>
<dbReference type="InterPro" id="IPR041529">
    <property type="entry name" value="DUF5598"/>
</dbReference>
<dbReference type="NCBIfam" id="NF006629">
    <property type="entry name" value="PRK09198.1"/>
    <property type="match status" value="1"/>
</dbReference>
<accession>A0ABN5IXC9</accession>
<dbReference type="SUPFAM" id="SSF51690">
    <property type="entry name" value="Nicotinate/Quinolinate PRTase C-terminal domain-like"/>
    <property type="match status" value="1"/>
</dbReference>
<reference evidence="11 12" key="1">
    <citation type="journal article" date="2015" name="Biotechnol. Bioeng.">
        <title>Genome sequence and phenotypic characterization of Caulobacter segnis.</title>
        <authorList>
            <person name="Patel S."/>
            <person name="Fletcher B."/>
            <person name="Scott D.C."/>
            <person name="Ely B."/>
        </authorList>
    </citation>
    <scope>NUCLEOTIDE SEQUENCE [LARGE SCALE GENOMIC DNA]</scope>
    <source>
        <strain evidence="11 12">TK0059</strain>
    </source>
</reference>
<feature type="domain" description="Nicotinate/nicotinamide phosphoribosyltransferase" evidence="9">
    <location>
        <begin position="170"/>
        <end position="408"/>
    </location>
</feature>
<dbReference type="Pfam" id="PF04095">
    <property type="entry name" value="NAPRTase"/>
    <property type="match status" value="1"/>
</dbReference>
<dbReference type="Pfam" id="PF18127">
    <property type="entry name" value="NAMPT_N"/>
    <property type="match status" value="1"/>
</dbReference>
<comment type="similarity">
    <text evidence="1">Belongs to the NAPRTase family.</text>
</comment>
<evidence type="ECO:0000256" key="8">
    <source>
        <dbReference type="ARBA" id="ARBA00047835"/>
    </source>
</evidence>
<keyword evidence="2" id="KW-0662">Pyridine nucleotide biosynthesis</keyword>
<dbReference type="PIRSF" id="PIRSF005943">
    <property type="entry name" value="NMPRT"/>
    <property type="match status" value="1"/>
</dbReference>
<proteinExistence type="inferred from homology"/>
<evidence type="ECO:0000256" key="6">
    <source>
        <dbReference type="ARBA" id="ARBA00035024"/>
    </source>
</evidence>
<dbReference type="GO" id="GO:0016757">
    <property type="term" value="F:glycosyltransferase activity"/>
    <property type="evidence" value="ECO:0007669"/>
    <property type="project" value="UniProtKB-KW"/>
</dbReference>
<evidence type="ECO:0000256" key="4">
    <source>
        <dbReference type="ARBA" id="ARBA00022679"/>
    </source>
</evidence>
<keyword evidence="11" id="KW-0012">Acyltransferase</keyword>
<keyword evidence="12" id="KW-1185">Reference proteome</keyword>
<dbReference type="Proteomes" id="UP000240527">
    <property type="component" value="Chromosome"/>
</dbReference>
<evidence type="ECO:0000256" key="5">
    <source>
        <dbReference type="ARBA" id="ARBA00035007"/>
    </source>
</evidence>